<reference evidence="18" key="1">
    <citation type="journal article" date="2019" name="Curr. Biol.">
        <title>Genome Sequence of Striga asiatica Provides Insight into the Evolution of Plant Parasitism.</title>
        <authorList>
            <person name="Yoshida S."/>
            <person name="Kim S."/>
            <person name="Wafula E.K."/>
            <person name="Tanskanen J."/>
            <person name="Kim Y.M."/>
            <person name="Honaas L."/>
            <person name="Yang Z."/>
            <person name="Spallek T."/>
            <person name="Conn C.E."/>
            <person name="Ichihashi Y."/>
            <person name="Cheong K."/>
            <person name="Cui S."/>
            <person name="Der J.P."/>
            <person name="Gundlach H."/>
            <person name="Jiao Y."/>
            <person name="Hori C."/>
            <person name="Ishida J.K."/>
            <person name="Kasahara H."/>
            <person name="Kiba T."/>
            <person name="Kim M.S."/>
            <person name="Koo N."/>
            <person name="Laohavisit A."/>
            <person name="Lee Y.H."/>
            <person name="Lumba S."/>
            <person name="McCourt P."/>
            <person name="Mortimer J.C."/>
            <person name="Mutuku J.M."/>
            <person name="Nomura T."/>
            <person name="Sasaki-Sekimoto Y."/>
            <person name="Seto Y."/>
            <person name="Wang Y."/>
            <person name="Wakatake T."/>
            <person name="Sakakibara H."/>
            <person name="Demura T."/>
            <person name="Yamaguchi S."/>
            <person name="Yoneyama K."/>
            <person name="Manabe R.I."/>
            <person name="Nelson D.C."/>
            <person name="Schulman A.H."/>
            <person name="Timko M.P."/>
            <person name="dePamphilis C.W."/>
            <person name="Choi D."/>
            <person name="Shirasu K."/>
        </authorList>
    </citation>
    <scope>NUCLEOTIDE SEQUENCE [LARGE SCALE GENOMIC DNA]</scope>
    <source>
        <strain evidence="18">cv. UVA1</strain>
    </source>
</reference>
<evidence type="ECO:0000256" key="6">
    <source>
        <dbReference type="ARBA" id="ARBA00022737"/>
    </source>
</evidence>
<keyword evidence="10" id="KW-0067">ATP-binding</keyword>
<keyword evidence="4" id="KW-0808">Transferase</keyword>
<dbReference type="Gene3D" id="3.30.60.20">
    <property type="match status" value="1"/>
</dbReference>
<comment type="similarity">
    <text evidence="14">Belongs to the PPR family. PCMP-E subfamily.</text>
</comment>
<evidence type="ECO:0000256" key="15">
    <source>
        <dbReference type="PROSITE-ProRule" id="PRU00708"/>
    </source>
</evidence>
<organism evidence="17 18">
    <name type="scientific">Striga asiatica</name>
    <name type="common">Asiatic witchweed</name>
    <name type="synonym">Buchnera asiatica</name>
    <dbReference type="NCBI Taxonomy" id="4170"/>
    <lineage>
        <taxon>Eukaryota</taxon>
        <taxon>Viridiplantae</taxon>
        <taxon>Streptophyta</taxon>
        <taxon>Embryophyta</taxon>
        <taxon>Tracheophyta</taxon>
        <taxon>Spermatophyta</taxon>
        <taxon>Magnoliopsida</taxon>
        <taxon>eudicotyledons</taxon>
        <taxon>Gunneridae</taxon>
        <taxon>Pentapetalae</taxon>
        <taxon>asterids</taxon>
        <taxon>lamiids</taxon>
        <taxon>Lamiales</taxon>
        <taxon>Orobanchaceae</taxon>
        <taxon>Buchnereae</taxon>
        <taxon>Striga</taxon>
    </lineage>
</organism>
<dbReference type="InterPro" id="IPR020633">
    <property type="entry name" value="Thymidine_kinase_CS"/>
</dbReference>
<keyword evidence="3" id="KW-0237">DNA synthesis</keyword>
<evidence type="ECO:0000256" key="1">
    <source>
        <dbReference type="ARBA" id="ARBA00007587"/>
    </source>
</evidence>
<comment type="caution">
    <text evidence="17">The sequence shown here is derived from an EMBL/GenBank/DDBJ whole genome shotgun (WGS) entry which is preliminary data.</text>
</comment>
<evidence type="ECO:0000256" key="10">
    <source>
        <dbReference type="ARBA" id="ARBA00022840"/>
    </source>
</evidence>
<feature type="repeat" description="PPR" evidence="15">
    <location>
        <begin position="321"/>
        <end position="355"/>
    </location>
</feature>
<comment type="catalytic activity">
    <reaction evidence="12">
        <text>thymidine + ATP = dTMP + ADP + H(+)</text>
        <dbReference type="Rhea" id="RHEA:19129"/>
        <dbReference type="ChEBI" id="CHEBI:15378"/>
        <dbReference type="ChEBI" id="CHEBI:17748"/>
        <dbReference type="ChEBI" id="CHEBI:30616"/>
        <dbReference type="ChEBI" id="CHEBI:63528"/>
        <dbReference type="ChEBI" id="CHEBI:456216"/>
        <dbReference type="EC" id="2.7.1.21"/>
    </reaction>
</comment>
<proteinExistence type="inferred from homology"/>
<evidence type="ECO:0000256" key="13">
    <source>
        <dbReference type="ARBA" id="ARBA00060693"/>
    </source>
</evidence>
<dbReference type="PANTHER" id="PTHR47926:SF347">
    <property type="entry name" value="PENTATRICOPEPTIDE REPEAT-CONTAINING PROTEIN"/>
    <property type="match status" value="1"/>
</dbReference>
<keyword evidence="6" id="KW-0677">Repeat</keyword>
<keyword evidence="16" id="KW-0732">Signal</keyword>
<comment type="pathway">
    <text evidence="13">Pyrimidine metabolism.</text>
</comment>
<evidence type="ECO:0000256" key="5">
    <source>
        <dbReference type="ARBA" id="ARBA00022723"/>
    </source>
</evidence>
<dbReference type="Gene3D" id="1.25.40.10">
    <property type="entry name" value="Tetratricopeptide repeat domain"/>
    <property type="match status" value="2"/>
</dbReference>
<dbReference type="SUPFAM" id="SSF57716">
    <property type="entry name" value="Glucocorticoid receptor-like (DNA-binding domain)"/>
    <property type="match status" value="1"/>
</dbReference>
<dbReference type="InterPro" id="IPR027417">
    <property type="entry name" value="P-loop_NTPase"/>
</dbReference>
<keyword evidence="9" id="KW-0862">Zinc</keyword>
<evidence type="ECO:0000256" key="8">
    <source>
        <dbReference type="ARBA" id="ARBA00022777"/>
    </source>
</evidence>
<name>A0A5A7R5U8_STRAF</name>
<keyword evidence="7" id="KW-0547">Nucleotide-binding</keyword>
<dbReference type="PROSITE" id="PS51375">
    <property type="entry name" value="PPR"/>
    <property type="match status" value="3"/>
</dbReference>
<dbReference type="GO" id="GO:0042802">
    <property type="term" value="F:identical protein binding"/>
    <property type="evidence" value="ECO:0007669"/>
    <property type="project" value="UniProtKB-ARBA"/>
</dbReference>
<dbReference type="InterPro" id="IPR002885">
    <property type="entry name" value="PPR_rpt"/>
</dbReference>
<evidence type="ECO:0000313" key="17">
    <source>
        <dbReference type="EMBL" id="GER52859.1"/>
    </source>
</evidence>
<evidence type="ECO:0000256" key="14">
    <source>
        <dbReference type="ARBA" id="ARBA00061659"/>
    </source>
</evidence>
<dbReference type="GO" id="GO:0046872">
    <property type="term" value="F:metal ion binding"/>
    <property type="evidence" value="ECO:0007669"/>
    <property type="project" value="UniProtKB-KW"/>
</dbReference>
<dbReference type="InterPro" id="IPR046848">
    <property type="entry name" value="E_motif"/>
</dbReference>
<keyword evidence="5" id="KW-0479">Metal-binding</keyword>
<dbReference type="EC" id="2.7.1.21" evidence="2"/>
<evidence type="ECO:0000256" key="9">
    <source>
        <dbReference type="ARBA" id="ARBA00022833"/>
    </source>
</evidence>
<gene>
    <name evidence="17" type="ORF">STAS_30347</name>
</gene>
<evidence type="ECO:0000256" key="12">
    <source>
        <dbReference type="ARBA" id="ARBA00048254"/>
    </source>
</evidence>
<dbReference type="GO" id="GO:0004797">
    <property type="term" value="F:thymidine kinase activity"/>
    <property type="evidence" value="ECO:0007669"/>
    <property type="project" value="UniProtKB-EC"/>
</dbReference>
<evidence type="ECO:0000256" key="11">
    <source>
        <dbReference type="ARBA" id="ARBA00025704"/>
    </source>
</evidence>
<dbReference type="Pfam" id="PF13041">
    <property type="entry name" value="PPR_2"/>
    <property type="match status" value="2"/>
</dbReference>
<dbReference type="FunFam" id="3.40.50.300:FF:000948">
    <property type="entry name" value="Thymidine kinase"/>
    <property type="match status" value="1"/>
</dbReference>
<dbReference type="SUPFAM" id="SSF52540">
    <property type="entry name" value="P-loop containing nucleoside triphosphate hydrolases"/>
    <property type="match status" value="1"/>
</dbReference>
<dbReference type="FunFam" id="1.25.40.10:FF:000341">
    <property type="entry name" value="Pentatricopeptide repeat-containing protein chloroplastic"/>
    <property type="match status" value="1"/>
</dbReference>
<comment type="pathway">
    <text evidence="11">Purine metabolism.</text>
</comment>
<evidence type="ECO:0000256" key="2">
    <source>
        <dbReference type="ARBA" id="ARBA00012118"/>
    </source>
</evidence>
<feature type="chain" id="PRO_5023089991" description="thymidine kinase" evidence="16">
    <location>
        <begin position="23"/>
        <end position="737"/>
    </location>
</feature>
<dbReference type="GO" id="GO:0071897">
    <property type="term" value="P:DNA biosynthetic process"/>
    <property type="evidence" value="ECO:0007669"/>
    <property type="project" value="UniProtKB-KW"/>
</dbReference>
<dbReference type="GO" id="GO:0006950">
    <property type="term" value="P:response to stress"/>
    <property type="evidence" value="ECO:0007669"/>
    <property type="project" value="UniProtKB-ARBA"/>
</dbReference>
<dbReference type="InterPro" id="IPR046960">
    <property type="entry name" value="PPR_At4g14850-like_plant"/>
</dbReference>
<evidence type="ECO:0000313" key="18">
    <source>
        <dbReference type="Proteomes" id="UP000325081"/>
    </source>
</evidence>
<feature type="repeat" description="PPR" evidence="15">
    <location>
        <begin position="356"/>
        <end position="391"/>
    </location>
</feature>
<dbReference type="FunFam" id="3.30.60.20:FF:000051">
    <property type="entry name" value="Thymidine kinase"/>
    <property type="match status" value="1"/>
</dbReference>
<dbReference type="EMBL" id="BKCP01010514">
    <property type="protein sequence ID" value="GER52859.1"/>
    <property type="molecule type" value="Genomic_DNA"/>
</dbReference>
<dbReference type="AlphaFoldDB" id="A0A5A7R5U8"/>
<dbReference type="Pfam" id="PF20431">
    <property type="entry name" value="E_motif"/>
    <property type="match status" value="1"/>
</dbReference>
<evidence type="ECO:0000256" key="4">
    <source>
        <dbReference type="ARBA" id="ARBA00022679"/>
    </source>
</evidence>
<keyword evidence="8" id="KW-0418">Kinase</keyword>
<dbReference type="NCBIfam" id="TIGR00756">
    <property type="entry name" value="PPR"/>
    <property type="match status" value="2"/>
</dbReference>
<accession>A0A5A7R5U8</accession>
<dbReference type="PROSITE" id="PS00603">
    <property type="entry name" value="TK_CELLULAR_TYPE"/>
    <property type="match status" value="1"/>
</dbReference>
<dbReference type="GO" id="GO:0005524">
    <property type="term" value="F:ATP binding"/>
    <property type="evidence" value="ECO:0007669"/>
    <property type="project" value="UniProtKB-KW"/>
</dbReference>
<protein>
    <recommendedName>
        <fullName evidence="2">thymidine kinase</fullName>
        <ecNumber evidence="2">2.7.1.21</ecNumber>
    </recommendedName>
</protein>
<dbReference type="FunFam" id="1.25.40.10:FF:000031">
    <property type="entry name" value="Pentatricopeptide repeat-containing protein mitochondrial"/>
    <property type="match status" value="1"/>
</dbReference>
<dbReference type="FunFam" id="1.25.40.10:FF:000280">
    <property type="entry name" value="Pentatricopeptide repeat-containing protein"/>
    <property type="match status" value="1"/>
</dbReference>
<dbReference type="Gene3D" id="3.40.50.300">
    <property type="entry name" value="P-loop containing nucleotide triphosphate hydrolases"/>
    <property type="match status" value="2"/>
</dbReference>
<comment type="similarity">
    <text evidence="1">Belongs to the thymidine kinase family.</text>
</comment>
<dbReference type="InterPro" id="IPR011990">
    <property type="entry name" value="TPR-like_helical_dom_sf"/>
</dbReference>
<evidence type="ECO:0000256" key="3">
    <source>
        <dbReference type="ARBA" id="ARBA00022634"/>
    </source>
</evidence>
<dbReference type="GO" id="GO:0009451">
    <property type="term" value="P:RNA modification"/>
    <property type="evidence" value="ECO:0007669"/>
    <property type="project" value="InterPro"/>
</dbReference>
<evidence type="ECO:0000256" key="16">
    <source>
        <dbReference type="SAM" id="SignalP"/>
    </source>
</evidence>
<dbReference type="OrthoDB" id="439028at2759"/>
<keyword evidence="18" id="KW-1185">Reference proteome</keyword>
<feature type="signal peptide" evidence="16">
    <location>
        <begin position="1"/>
        <end position="22"/>
    </location>
</feature>
<dbReference type="Proteomes" id="UP000325081">
    <property type="component" value="Unassembled WGS sequence"/>
</dbReference>
<dbReference type="PANTHER" id="PTHR47926">
    <property type="entry name" value="PENTATRICOPEPTIDE REPEAT-CONTAINING PROTEIN"/>
    <property type="match status" value="1"/>
</dbReference>
<evidence type="ECO:0000256" key="7">
    <source>
        <dbReference type="ARBA" id="ARBA00022741"/>
    </source>
</evidence>
<dbReference type="InterPro" id="IPR001267">
    <property type="entry name" value="Thymidine_kinase"/>
</dbReference>
<dbReference type="GO" id="GO:0003723">
    <property type="term" value="F:RNA binding"/>
    <property type="evidence" value="ECO:0007669"/>
    <property type="project" value="InterPro"/>
</dbReference>
<dbReference type="Pfam" id="PF00265">
    <property type="entry name" value="TK"/>
    <property type="match status" value="1"/>
</dbReference>
<feature type="repeat" description="PPR" evidence="15">
    <location>
        <begin position="220"/>
        <end position="254"/>
    </location>
</feature>
<sequence>MLKLSRMKSLLNLSLSLSTTTAAVPFSHYLHSQRFIILPAATKLKPLKNPNFLSAAAVINSIANHCKPPNSTHSRGLCTEGVASGEIHVIVGPMFAGKTTTLLKRMKAESSNGRFQGDPRKKSCHLDQTLKDLCFMGRIKEAVGILCCTGVQVLQETYSLLLQECILRKHYKTGRRIHWQMVVVGFIPDKYLKIKLLILYAKAGDLDSAHILFGTLVTKSIIPWNALIAGYVQKGLEQLGLVLYQRMRQCGLMPDQYTFASVLRACSSLAFLEQGKQAHALLIKSQINTNIVVISALLDMYFKCSSPHDGLKVFNKSSERNVITWTSLISGYGLQGRVSEVLEFFQQMINEGFKPNQITFLAVLSACSHGGLVDEGREYFLSMARDYGVKPRGKHYAVMVDILGRAGRLNEAYDFVQMSPYKDHPAVWGALLGACRLHGNVDMIKLAARSFFELDPDNAGKYVVLSNAYAAFGLWKNVAEIRRVMKGSGIKKEPGYSMIEVQMKAHFFFMGHNAHEQTGLIHEWIMDLTIALKDTDDAPDFSINCLHMSMKVYVQAGMKSVAIIKSNKDARYGLDSIVTHDGEKLPCLPLADLSSFREKLGAEEYAKVFNSTLQVIGIDEAQFFGDLYDFCSKAADHDGKTVIVAGLDGDYLRRSFGSVLDLIPIADSVIKLNAKCEVCDKRAFFTLRKTDESKTELIAGADVYMPVCRKHYVSGQVVKEATKAVLESNSVQISAVL</sequence>